<dbReference type="Pfam" id="PF07905">
    <property type="entry name" value="PucR"/>
    <property type="match status" value="1"/>
</dbReference>
<dbReference type="Pfam" id="PF13556">
    <property type="entry name" value="HTH_30"/>
    <property type="match status" value="1"/>
</dbReference>
<dbReference type="InterPro" id="IPR025736">
    <property type="entry name" value="PucR_C-HTH_dom"/>
</dbReference>
<feature type="domain" description="PucR C-terminal helix-turn-helix" evidence="2">
    <location>
        <begin position="446"/>
        <end position="503"/>
    </location>
</feature>
<dbReference type="AlphaFoldDB" id="A0A7L5AG30"/>
<proteinExistence type="predicted"/>
<gene>
    <name evidence="3" type="ORF">BHD05_07180</name>
</gene>
<dbReference type="InterPro" id="IPR042070">
    <property type="entry name" value="PucR_C-HTH_sf"/>
</dbReference>
<feature type="domain" description="Purine catabolism PurC-like" evidence="1">
    <location>
        <begin position="28"/>
        <end position="121"/>
    </location>
</feature>
<dbReference type="KEGG" id="mant:BHD05_07180"/>
<evidence type="ECO:0000259" key="1">
    <source>
        <dbReference type="Pfam" id="PF07905"/>
    </source>
</evidence>
<evidence type="ECO:0008006" key="5">
    <source>
        <dbReference type="Google" id="ProtNLM"/>
    </source>
</evidence>
<evidence type="ECO:0000313" key="4">
    <source>
        <dbReference type="Proteomes" id="UP000464507"/>
    </source>
</evidence>
<organism evidence="3 4">
    <name type="scientific">Marisediminicola antarctica</name>
    <dbReference type="NCBI Taxonomy" id="674079"/>
    <lineage>
        <taxon>Bacteria</taxon>
        <taxon>Bacillati</taxon>
        <taxon>Actinomycetota</taxon>
        <taxon>Actinomycetes</taxon>
        <taxon>Micrococcales</taxon>
        <taxon>Microbacteriaceae</taxon>
        <taxon>Marisediminicola</taxon>
    </lineage>
</organism>
<sequence length="511" mass="54499">MISLIQLCDKMGNALRSADGGPVARVDLTGVHISELDDPTPYLEGGELLLTTGIPLVGDRESVREYVSRLASRGVVALGLGLGAGTDDVPADLEAACANAGLALLVVPVGIPFMHVSRAYWDLVGKTEQADLAASLNLQTSLTQAATRPQAVAAVIKALANAVGGWAVYLPADGSAETYWPPVERRILPQLRKETARLGLAGTHSAATFPLHGMDVIEYSIIADRRTAGFLAVCAGRRLRKADRQLMLTGCMLLAVAAQREWQLTRANSILSSTTTTLAVNGFVDAARFVAWDLIGSPLAERVQLLAIRGDNLEALSTSELADRVSDMVTDEPGSGLGESIRRSRLRAMDDGICYLILEPLTNSAGAEIVESAVKTPASHRAGRPSQFAAALSRPMPLSQLSGRVGDVRRSCALAPMGHIASGRSLLDPRAVEWVAQLAAYHRADLVGTVKSYIRHQGQWEVAARELELHRNSLRHRIGIATRLIDADLDDPDVSANLWLALRSASDGGTE</sequence>
<dbReference type="EMBL" id="CP017146">
    <property type="protein sequence ID" value="QHO69458.1"/>
    <property type="molecule type" value="Genomic_DNA"/>
</dbReference>
<dbReference type="InterPro" id="IPR051448">
    <property type="entry name" value="CdaR-like_regulators"/>
</dbReference>
<dbReference type="Proteomes" id="UP000464507">
    <property type="component" value="Chromosome"/>
</dbReference>
<dbReference type="InterPro" id="IPR012914">
    <property type="entry name" value="PucR_dom"/>
</dbReference>
<keyword evidence="4" id="KW-1185">Reference proteome</keyword>
<name>A0A7L5AG30_9MICO</name>
<dbReference type="PANTHER" id="PTHR33744:SF1">
    <property type="entry name" value="DNA-BINDING TRANSCRIPTIONAL ACTIVATOR ADER"/>
    <property type="match status" value="1"/>
</dbReference>
<protein>
    <recommendedName>
        <fullName evidence="5">PucR family transcriptional regulator</fullName>
    </recommendedName>
</protein>
<dbReference type="PANTHER" id="PTHR33744">
    <property type="entry name" value="CARBOHYDRATE DIACID REGULATOR"/>
    <property type="match status" value="1"/>
</dbReference>
<reference evidence="3 4" key="1">
    <citation type="submission" date="2016-09" db="EMBL/GenBank/DDBJ databases">
        <title>Complete genome sequence of microbes from the polar regions.</title>
        <authorList>
            <person name="Liao L."/>
            <person name="Chen B."/>
        </authorList>
    </citation>
    <scope>NUCLEOTIDE SEQUENCE [LARGE SCALE GENOMIC DNA]</scope>
    <source>
        <strain evidence="3 4">ZS314</strain>
    </source>
</reference>
<evidence type="ECO:0000313" key="3">
    <source>
        <dbReference type="EMBL" id="QHO69458.1"/>
    </source>
</evidence>
<evidence type="ECO:0000259" key="2">
    <source>
        <dbReference type="Pfam" id="PF13556"/>
    </source>
</evidence>
<accession>A0A7L5AG30</accession>
<dbReference type="Gene3D" id="1.10.10.2840">
    <property type="entry name" value="PucR C-terminal helix-turn-helix domain"/>
    <property type="match status" value="1"/>
</dbReference>